<proteinExistence type="predicted"/>
<reference evidence="4" key="4">
    <citation type="submission" date="2024-09" db="EMBL/GenBank/DDBJ databases">
        <authorList>
            <person name="Sun Q."/>
            <person name="Mori K."/>
        </authorList>
    </citation>
    <scope>NUCLEOTIDE SEQUENCE</scope>
    <source>
        <strain evidence="4">KCTC 62575</strain>
    </source>
</reference>
<organism evidence="5 6">
    <name type="scientific">Acinetobacter sichuanensis</name>
    <dbReference type="NCBI Taxonomy" id="2136183"/>
    <lineage>
        <taxon>Bacteria</taxon>
        <taxon>Pseudomonadati</taxon>
        <taxon>Pseudomonadota</taxon>
        <taxon>Gammaproteobacteria</taxon>
        <taxon>Moraxellales</taxon>
        <taxon>Moraxellaceae</taxon>
        <taxon>Acinetobacter</taxon>
    </lineage>
</organism>
<evidence type="ECO:0000313" key="7">
    <source>
        <dbReference type="Proteomes" id="UP001595455"/>
    </source>
</evidence>
<evidence type="ECO:0000256" key="1">
    <source>
        <dbReference type="ARBA" id="ARBA00022630"/>
    </source>
</evidence>
<dbReference type="PANTHER" id="PTHR43656:SF2">
    <property type="entry name" value="BINDING OXIDOREDUCTASE, PUTATIVE (AFU_ORTHOLOGUE AFUA_2G08260)-RELATED"/>
    <property type="match status" value="1"/>
</dbReference>
<reference evidence="7" key="3">
    <citation type="journal article" date="2019" name="Int. J. Syst. Evol. Microbiol.">
        <title>The Global Catalogue of Microorganisms (GCM) 10K type strain sequencing project: providing services to taxonomists for standard genome sequencing and annotation.</title>
        <authorList>
            <consortium name="The Broad Institute Genomics Platform"/>
            <consortium name="The Broad Institute Genome Sequencing Center for Infectious Disease"/>
            <person name="Wu L."/>
            <person name="Ma J."/>
        </authorList>
    </citation>
    <scope>NUCLEOTIDE SEQUENCE [LARGE SCALE GENOMIC DNA]</scope>
    <source>
        <strain evidence="7">KCTC 62575</strain>
    </source>
</reference>
<reference evidence="4" key="1">
    <citation type="journal article" date="2014" name="Int. J. Syst. Evol. Microbiol.">
        <title>Complete genome of a new Firmicutes species belonging to the dominant human colonic microbiota ('Ruminococcus bicirculans') reveals two chromosomes and a selective capacity to utilize plant glucans.</title>
        <authorList>
            <consortium name="NISC Comparative Sequencing Program"/>
            <person name="Wegmann U."/>
            <person name="Louis P."/>
            <person name="Goesmann A."/>
            <person name="Henrissat B."/>
            <person name="Duncan S.H."/>
            <person name="Flint H.J."/>
        </authorList>
    </citation>
    <scope>NUCLEOTIDE SEQUENCE</scope>
    <source>
        <strain evidence="4">KCTC 62575</strain>
    </source>
</reference>
<keyword evidence="1" id="KW-0285">Flavoprotein</keyword>
<evidence type="ECO:0000313" key="4">
    <source>
        <dbReference type="EMBL" id="MFC2996128.1"/>
    </source>
</evidence>
<keyword evidence="2" id="KW-0560">Oxidoreductase</keyword>
<keyword evidence="7" id="KW-1185">Reference proteome</keyword>
<dbReference type="GO" id="GO:0010181">
    <property type="term" value="F:FMN binding"/>
    <property type="evidence" value="ECO:0007669"/>
    <property type="project" value="InterPro"/>
</dbReference>
<protein>
    <submittedName>
        <fullName evidence="5">NADH-dependent flavin oxidoreductase</fullName>
    </submittedName>
</protein>
<evidence type="ECO:0000313" key="5">
    <source>
        <dbReference type="EMBL" id="RFC83310.1"/>
    </source>
</evidence>
<dbReference type="OrthoDB" id="8523426at2"/>
<dbReference type="Pfam" id="PF00724">
    <property type="entry name" value="Oxidored_FMN"/>
    <property type="match status" value="1"/>
</dbReference>
<dbReference type="CDD" id="cd04735">
    <property type="entry name" value="OYE_like_4_FMN"/>
    <property type="match status" value="1"/>
</dbReference>
<dbReference type="InterPro" id="IPR051799">
    <property type="entry name" value="NADH_flavin_oxidoreductase"/>
</dbReference>
<dbReference type="InterPro" id="IPR013785">
    <property type="entry name" value="Aldolase_TIM"/>
</dbReference>
<dbReference type="PANTHER" id="PTHR43656">
    <property type="entry name" value="BINDING OXIDOREDUCTASE, PUTATIVE (AFU_ORTHOLOGUE AFUA_2G08260)-RELATED"/>
    <property type="match status" value="1"/>
</dbReference>
<dbReference type="GO" id="GO:0016491">
    <property type="term" value="F:oxidoreductase activity"/>
    <property type="evidence" value="ECO:0007669"/>
    <property type="project" value="UniProtKB-KW"/>
</dbReference>
<comment type="caution">
    <text evidence="5">The sequence shown here is derived from an EMBL/GenBank/DDBJ whole genome shotgun (WGS) entry which is preliminary data.</text>
</comment>
<reference evidence="5 6" key="2">
    <citation type="submission" date="2018-08" db="EMBL/GenBank/DDBJ databases">
        <title>The draft genome of Acinetobacter sichuanensis strain WCHAc060041.</title>
        <authorList>
            <person name="Qin J."/>
            <person name="Feng Y."/>
            <person name="Zong Z."/>
        </authorList>
    </citation>
    <scope>NUCLEOTIDE SEQUENCE [LARGE SCALE GENOMIC DNA]</scope>
    <source>
        <strain evidence="5 6">WCHAc060041</strain>
    </source>
</reference>
<dbReference type="RefSeq" id="WP_107008617.1">
    <property type="nucleotide sequence ID" value="NZ_JAVIDQ010000006.1"/>
</dbReference>
<dbReference type="SUPFAM" id="SSF51395">
    <property type="entry name" value="FMN-linked oxidoreductases"/>
    <property type="match status" value="1"/>
</dbReference>
<name>A0A371YPA5_9GAMM</name>
<dbReference type="Proteomes" id="UP000240957">
    <property type="component" value="Unassembled WGS sequence"/>
</dbReference>
<accession>A0A371YPA5</accession>
<dbReference type="AlphaFoldDB" id="A0A371YPA5"/>
<gene>
    <name evidence="4" type="ORF">ACFODO_12785</name>
    <name evidence="5" type="ORF">C9E89_012230</name>
</gene>
<dbReference type="EMBL" id="JBHRSF010000055">
    <property type="protein sequence ID" value="MFC2996128.1"/>
    <property type="molecule type" value="Genomic_DNA"/>
</dbReference>
<dbReference type="InterPro" id="IPR001155">
    <property type="entry name" value="OxRdtase_FMN_N"/>
</dbReference>
<evidence type="ECO:0000256" key="2">
    <source>
        <dbReference type="ARBA" id="ARBA00023002"/>
    </source>
</evidence>
<dbReference type="Gene3D" id="3.20.20.70">
    <property type="entry name" value="Aldolase class I"/>
    <property type="match status" value="1"/>
</dbReference>
<evidence type="ECO:0000259" key="3">
    <source>
        <dbReference type="Pfam" id="PF00724"/>
    </source>
</evidence>
<dbReference type="EMBL" id="PYIX02000019">
    <property type="protein sequence ID" value="RFC83310.1"/>
    <property type="molecule type" value="Genomic_DNA"/>
</dbReference>
<feature type="domain" description="NADH:flavin oxidoreductase/NADH oxidase N-terminal" evidence="3">
    <location>
        <begin position="8"/>
        <end position="335"/>
    </location>
</feature>
<evidence type="ECO:0000313" key="6">
    <source>
        <dbReference type="Proteomes" id="UP000240957"/>
    </source>
</evidence>
<dbReference type="Proteomes" id="UP001595455">
    <property type="component" value="Unassembled WGS sequence"/>
</dbReference>
<sequence>MKSYQFLTPFTLPNGVEIKNRVVLAPMTEQMAFQDGTVTQEEISYLQQRAGGVGLLITPVAYINREGKGFEGQLGADHDSKIAGLRKLAFAIKSRGAKAILQIFSAGRMTNSYITRGLQPVSASAIAAPRNGAETPRELSHTEVLQHIQDFAQATRRAIEAGFDGVELHGANTYLLQQFVSPHSNRRTDQWGGSLEKRLSFPLAVIDEVMKIKQQFADPSFIVGYRLSPEEIEQPGISLADTVYFVEKLQDTAIDYIHVSMGNVWRTSMRDSSNTVPIISQIKQVSTQKPVIAVGHIRTPEQAEAVIEKDADFVALGHQLIIDPNWVEKVMSGQQDTIRYQLHVADLDDLGVKAPFLEFIRDMPGFDIIGLGDESQRIIDNVTYL</sequence>